<dbReference type="KEGG" id="mpg:Theba_1154"/>
<protein>
    <submittedName>
        <fullName evidence="2">Uncharacterized protein</fullName>
    </submittedName>
</protein>
<evidence type="ECO:0000313" key="3">
    <source>
        <dbReference type="Proteomes" id="UP000002881"/>
    </source>
</evidence>
<feature type="region of interest" description="Disordered" evidence="1">
    <location>
        <begin position="32"/>
        <end position="52"/>
    </location>
</feature>
<dbReference type="EMBL" id="CP003532">
    <property type="protein sequence ID" value="AFK06853.1"/>
    <property type="molecule type" value="Genomic_DNA"/>
</dbReference>
<gene>
    <name evidence="2" type="ORF">Theba_1154</name>
</gene>
<organism evidence="2 3">
    <name type="scientific">Mesotoga prima MesG1.Ag.4.2</name>
    <dbReference type="NCBI Taxonomy" id="660470"/>
    <lineage>
        <taxon>Bacteria</taxon>
        <taxon>Thermotogati</taxon>
        <taxon>Thermotogota</taxon>
        <taxon>Thermotogae</taxon>
        <taxon>Kosmotogales</taxon>
        <taxon>Kosmotogaceae</taxon>
        <taxon>Mesotoga</taxon>
    </lineage>
</organism>
<keyword evidence="3" id="KW-1185">Reference proteome</keyword>
<evidence type="ECO:0000256" key="1">
    <source>
        <dbReference type="SAM" id="MobiDB-lite"/>
    </source>
</evidence>
<accession>I2F4K0</accession>
<reference evidence="2 3" key="1">
    <citation type="journal article" date="2012" name="Genome Biol. Evol.">
        <title>Genome Sequence of the Mesophilic Thermotogales Bacterium Mesotoga prima MesG1.Ag.4.2 Reveals the Largest Thermotogales Genome To Date.</title>
        <authorList>
            <person name="Zhaxybayeva O."/>
            <person name="Swithers K.S."/>
            <person name="Foght J."/>
            <person name="Green A.G."/>
            <person name="Bruce D."/>
            <person name="Detter C."/>
            <person name="Han S."/>
            <person name="Teshima H."/>
            <person name="Han J."/>
            <person name="Woyke T."/>
            <person name="Pitluck S."/>
            <person name="Nolan M."/>
            <person name="Ivanova N."/>
            <person name="Pati A."/>
            <person name="Land M.L."/>
            <person name="Dlutek M."/>
            <person name="Doolittle W.F."/>
            <person name="Noll K.M."/>
            <person name="Nesbo C.L."/>
        </authorList>
    </citation>
    <scope>NUCLEOTIDE SEQUENCE [LARGE SCALE GENOMIC DNA]</scope>
    <source>
        <strain evidence="3">mesG1.Ag.4.2</strain>
    </source>
</reference>
<name>I2F4K0_9BACT</name>
<sequence length="52" mass="6039">MPFDMMRRKSPSDTMPEKNFSLQEVMLLCGKPARPTVMGPPAKNRWPLARRH</sequence>
<dbReference type="HOGENOM" id="CLU_3081642_0_0_0"/>
<evidence type="ECO:0000313" key="2">
    <source>
        <dbReference type="EMBL" id="AFK06853.1"/>
    </source>
</evidence>
<dbReference type="AlphaFoldDB" id="I2F4K0"/>
<proteinExistence type="predicted"/>
<dbReference type="Proteomes" id="UP000002881">
    <property type="component" value="Chromosome"/>
</dbReference>